<comment type="caution">
    <text evidence="3">The sequence shown here is derived from an EMBL/GenBank/DDBJ whole genome shotgun (WGS) entry which is preliminary data.</text>
</comment>
<feature type="region of interest" description="Disordered" evidence="1">
    <location>
        <begin position="1"/>
        <end position="20"/>
    </location>
</feature>
<dbReference type="InterPro" id="IPR011009">
    <property type="entry name" value="Kinase-like_dom_sf"/>
</dbReference>
<feature type="compositionally biased region" description="Low complexity" evidence="1">
    <location>
        <begin position="1"/>
        <end position="19"/>
    </location>
</feature>
<reference evidence="4" key="1">
    <citation type="submission" date="2023-07" db="EMBL/GenBank/DDBJ databases">
        <title>30 novel species of actinomycetes from the DSMZ collection.</title>
        <authorList>
            <person name="Nouioui I."/>
        </authorList>
    </citation>
    <scope>NUCLEOTIDE SEQUENCE [LARGE SCALE GENOMIC DNA]</scope>
    <source>
        <strain evidence="4">DSM 44915</strain>
    </source>
</reference>
<sequence length="320" mass="33993">MSSPPSSSVPSSSPAGPVPGRRRLRAALADHWGLSDPEVSALPGGMNSITWRVVHGGRVWVAKAVPDGPGVGCFRYGLDLAARVEAAVGVPTGTPVPAGDGRHTVPVSGHRLALLRWVSGRELTGRGPAEHALLGATLGRVHRALGTERVTATAAGARFDLLAGLADTAVLTVRRWLRPAVEAAVERLLALRPETLTWGPVHGDPAPEHFRLDPATGRCGLIDWGAAGSWVRLYDLATVVMDAGGPERARPLLAAYLRAGALTPGEVDRGLVPLLDFRYAVNALYYADRILRADHTGLTDPTGNEERLADARRWLHRSAR</sequence>
<protein>
    <submittedName>
        <fullName evidence="3">Phosphotransferase</fullName>
    </submittedName>
</protein>
<evidence type="ECO:0000313" key="3">
    <source>
        <dbReference type="EMBL" id="MDT0264734.1"/>
    </source>
</evidence>
<dbReference type="Pfam" id="PF01636">
    <property type="entry name" value="APH"/>
    <property type="match status" value="1"/>
</dbReference>
<gene>
    <name evidence="3" type="ORF">RM844_00355</name>
</gene>
<dbReference type="RefSeq" id="WP_311663292.1">
    <property type="nucleotide sequence ID" value="NZ_JAVREO010000001.1"/>
</dbReference>
<dbReference type="SUPFAM" id="SSF56112">
    <property type="entry name" value="Protein kinase-like (PK-like)"/>
    <property type="match status" value="1"/>
</dbReference>
<dbReference type="Gene3D" id="3.90.1200.10">
    <property type="match status" value="1"/>
</dbReference>
<evidence type="ECO:0000259" key="2">
    <source>
        <dbReference type="Pfam" id="PF01636"/>
    </source>
</evidence>
<dbReference type="InterPro" id="IPR002575">
    <property type="entry name" value="Aminoglycoside_PTrfase"/>
</dbReference>
<dbReference type="EMBL" id="JAVREO010000001">
    <property type="protein sequence ID" value="MDT0264734.1"/>
    <property type="molecule type" value="Genomic_DNA"/>
</dbReference>
<evidence type="ECO:0000313" key="4">
    <source>
        <dbReference type="Proteomes" id="UP001183410"/>
    </source>
</evidence>
<proteinExistence type="predicted"/>
<keyword evidence="4" id="KW-1185">Reference proteome</keyword>
<dbReference type="Proteomes" id="UP001183410">
    <property type="component" value="Unassembled WGS sequence"/>
</dbReference>
<name>A0ABU2JIC7_9ACTN</name>
<feature type="domain" description="Aminoglycoside phosphotransferase" evidence="2">
    <location>
        <begin position="39"/>
        <end position="261"/>
    </location>
</feature>
<accession>A0ABU2JIC7</accession>
<evidence type="ECO:0000256" key="1">
    <source>
        <dbReference type="SAM" id="MobiDB-lite"/>
    </source>
</evidence>
<organism evidence="3 4">
    <name type="scientific">Streptomyces chisholmiae</name>
    <dbReference type="NCBI Taxonomy" id="3075540"/>
    <lineage>
        <taxon>Bacteria</taxon>
        <taxon>Bacillati</taxon>
        <taxon>Actinomycetota</taxon>
        <taxon>Actinomycetes</taxon>
        <taxon>Kitasatosporales</taxon>
        <taxon>Streptomycetaceae</taxon>
        <taxon>Streptomyces</taxon>
    </lineage>
</organism>